<evidence type="ECO:0000313" key="3">
    <source>
        <dbReference type="Proteomes" id="UP000275385"/>
    </source>
</evidence>
<accession>A0A420XWF1</accession>
<keyword evidence="1" id="KW-0812">Transmembrane</keyword>
<proteinExistence type="predicted"/>
<dbReference type="Proteomes" id="UP000275385">
    <property type="component" value="Unassembled WGS sequence"/>
</dbReference>
<keyword evidence="1" id="KW-1133">Transmembrane helix</keyword>
<feature type="transmembrane region" description="Helical" evidence="1">
    <location>
        <begin position="39"/>
        <end position="63"/>
    </location>
</feature>
<dbReference type="OrthoDB" id="5403997at2759"/>
<name>A0A420XWF1_9PEZI</name>
<comment type="caution">
    <text evidence="2">The sequence shown here is derived from an EMBL/GenBank/DDBJ whole genome shotgun (WGS) entry which is preliminary data.</text>
</comment>
<keyword evidence="3" id="KW-1185">Reference proteome</keyword>
<keyword evidence="1" id="KW-0472">Membrane</keyword>
<protein>
    <recommendedName>
        <fullName evidence="4">TOM core complex subunit Tom6</fullName>
    </recommendedName>
</protein>
<organism evidence="2 3">
    <name type="scientific">Coniochaeta pulveracea</name>
    <dbReference type="NCBI Taxonomy" id="177199"/>
    <lineage>
        <taxon>Eukaryota</taxon>
        <taxon>Fungi</taxon>
        <taxon>Dikarya</taxon>
        <taxon>Ascomycota</taxon>
        <taxon>Pezizomycotina</taxon>
        <taxon>Sordariomycetes</taxon>
        <taxon>Sordariomycetidae</taxon>
        <taxon>Coniochaetales</taxon>
        <taxon>Coniochaetaceae</taxon>
        <taxon>Coniochaeta</taxon>
    </lineage>
</organism>
<evidence type="ECO:0000256" key="1">
    <source>
        <dbReference type="SAM" id="Phobius"/>
    </source>
</evidence>
<evidence type="ECO:0000313" key="2">
    <source>
        <dbReference type="EMBL" id="RKU39798.1"/>
    </source>
</evidence>
<dbReference type="AlphaFoldDB" id="A0A420XWF1"/>
<reference evidence="2 3" key="1">
    <citation type="submission" date="2018-08" db="EMBL/GenBank/DDBJ databases">
        <title>Draft genome of the lignicolous fungus Coniochaeta pulveracea.</title>
        <authorList>
            <person name="Borstlap C.J."/>
            <person name="De Witt R.N."/>
            <person name="Botha A."/>
            <person name="Volschenk H."/>
        </authorList>
    </citation>
    <scope>NUCLEOTIDE SEQUENCE [LARGE SCALE GENOMIC DNA]</scope>
    <source>
        <strain evidence="2 3">CAB683</strain>
    </source>
</reference>
<gene>
    <name evidence="2" type="ORF">DL546_000456</name>
</gene>
<sequence length="64" mass="6725">MPPKRVVQVQRAGGRGYEEPKGVFGSTIDALTSKENRAVLTSIAAFGAAVVFLSSSLGEAFLLQ</sequence>
<evidence type="ECO:0008006" key="4">
    <source>
        <dbReference type="Google" id="ProtNLM"/>
    </source>
</evidence>
<dbReference type="EMBL" id="QVQW01000146">
    <property type="protein sequence ID" value="RKU39798.1"/>
    <property type="molecule type" value="Genomic_DNA"/>
</dbReference>